<accession>A0ABU0F8E4</accession>
<evidence type="ECO:0000256" key="1">
    <source>
        <dbReference type="SAM" id="MobiDB-lite"/>
    </source>
</evidence>
<reference evidence="2 3" key="1">
    <citation type="submission" date="2023-07" db="EMBL/GenBank/DDBJ databases">
        <title>Genomic Encyclopedia of Type Strains, Phase IV (KMG-IV): sequencing the most valuable type-strain genomes for metagenomic binning, comparative biology and taxonomic classification.</title>
        <authorList>
            <person name="Goeker M."/>
        </authorList>
    </citation>
    <scope>NUCLEOTIDE SEQUENCE [LARGE SCALE GENOMIC DNA]</scope>
    <source>
        <strain evidence="2 3">DSM 5896</strain>
    </source>
</reference>
<keyword evidence="3" id="KW-1185">Reference proteome</keyword>
<sequence>MANPIRSMAHRAEHSSFHASTADLLSIDAARQRIPSRDRADLPGDGLDIPRSPMPPALWGGRRAFVCSVCNSTDMLQDGGRLTCRNCGTTRRVS</sequence>
<comment type="caution">
    <text evidence="2">The sequence shown here is derived from an EMBL/GenBank/DDBJ whole genome shotgun (WGS) entry which is preliminary data.</text>
</comment>
<dbReference type="Proteomes" id="UP001237448">
    <property type="component" value="Unassembled WGS sequence"/>
</dbReference>
<protein>
    <submittedName>
        <fullName evidence="2">Uncharacterized protein</fullName>
    </submittedName>
</protein>
<gene>
    <name evidence="2" type="ORF">J3R73_000107</name>
</gene>
<name>A0ABU0F8E4_9HYPH</name>
<dbReference type="RefSeq" id="WP_307421476.1">
    <property type="nucleotide sequence ID" value="NZ_JAUSVK010000001.1"/>
</dbReference>
<organism evidence="2 3">
    <name type="scientific">Labrys monachus</name>
    <dbReference type="NCBI Taxonomy" id="217067"/>
    <lineage>
        <taxon>Bacteria</taxon>
        <taxon>Pseudomonadati</taxon>
        <taxon>Pseudomonadota</taxon>
        <taxon>Alphaproteobacteria</taxon>
        <taxon>Hyphomicrobiales</taxon>
        <taxon>Xanthobacteraceae</taxon>
        <taxon>Labrys</taxon>
    </lineage>
</organism>
<dbReference type="EMBL" id="JAUSVK010000001">
    <property type="protein sequence ID" value="MDQ0390315.1"/>
    <property type="molecule type" value="Genomic_DNA"/>
</dbReference>
<evidence type="ECO:0000313" key="3">
    <source>
        <dbReference type="Proteomes" id="UP001237448"/>
    </source>
</evidence>
<proteinExistence type="predicted"/>
<feature type="region of interest" description="Disordered" evidence="1">
    <location>
        <begin position="30"/>
        <end position="54"/>
    </location>
</feature>
<evidence type="ECO:0000313" key="2">
    <source>
        <dbReference type="EMBL" id="MDQ0390315.1"/>
    </source>
</evidence>